<dbReference type="Proteomes" id="UP000836841">
    <property type="component" value="Chromosome 1"/>
</dbReference>
<keyword evidence="2" id="KW-1185">Reference proteome</keyword>
<proteinExistence type="predicted"/>
<gene>
    <name evidence="1" type="ORF">TAV2_LOCUS770</name>
</gene>
<organism evidence="1 2">
    <name type="scientific">Thlaspi arvense</name>
    <name type="common">Field penny-cress</name>
    <dbReference type="NCBI Taxonomy" id="13288"/>
    <lineage>
        <taxon>Eukaryota</taxon>
        <taxon>Viridiplantae</taxon>
        <taxon>Streptophyta</taxon>
        <taxon>Embryophyta</taxon>
        <taxon>Tracheophyta</taxon>
        <taxon>Spermatophyta</taxon>
        <taxon>Magnoliopsida</taxon>
        <taxon>eudicotyledons</taxon>
        <taxon>Gunneridae</taxon>
        <taxon>Pentapetalae</taxon>
        <taxon>rosids</taxon>
        <taxon>malvids</taxon>
        <taxon>Brassicales</taxon>
        <taxon>Brassicaceae</taxon>
        <taxon>Thlaspideae</taxon>
        <taxon>Thlaspi</taxon>
    </lineage>
</organism>
<evidence type="ECO:0000313" key="2">
    <source>
        <dbReference type="Proteomes" id="UP000836841"/>
    </source>
</evidence>
<dbReference type="EMBL" id="OU466857">
    <property type="protein sequence ID" value="CAH2037887.1"/>
    <property type="molecule type" value="Genomic_DNA"/>
</dbReference>
<name>A0AAU9RF67_THLAR</name>
<dbReference type="AlphaFoldDB" id="A0AAU9RF67"/>
<protein>
    <submittedName>
        <fullName evidence="1">Uncharacterized protein</fullName>
    </submittedName>
</protein>
<reference evidence="1 2" key="1">
    <citation type="submission" date="2022-03" db="EMBL/GenBank/DDBJ databases">
        <authorList>
            <person name="Nunn A."/>
            <person name="Chopra R."/>
            <person name="Nunn A."/>
            <person name="Contreras Garrido A."/>
        </authorList>
    </citation>
    <scope>NUCLEOTIDE SEQUENCE [LARGE SCALE GENOMIC DNA]</scope>
</reference>
<evidence type="ECO:0000313" key="1">
    <source>
        <dbReference type="EMBL" id="CAH2037887.1"/>
    </source>
</evidence>
<sequence>MSLSLRFDARFSVFLSLPCAILRPRCLRIDRKSSGVPPNLGFGFCYLLRSGTSYIAWLT</sequence>
<accession>A0AAU9RF67</accession>